<protein>
    <submittedName>
        <fullName evidence="1">Uncharacterized protein</fullName>
    </submittedName>
</protein>
<organism evidence="1 2">
    <name type="scientific">Mucilaginibacter pedocola</name>
    <dbReference type="NCBI Taxonomy" id="1792845"/>
    <lineage>
        <taxon>Bacteria</taxon>
        <taxon>Pseudomonadati</taxon>
        <taxon>Bacteroidota</taxon>
        <taxon>Sphingobacteriia</taxon>
        <taxon>Sphingobacteriales</taxon>
        <taxon>Sphingobacteriaceae</taxon>
        <taxon>Mucilaginibacter</taxon>
    </lineage>
</organism>
<reference evidence="1 2" key="1">
    <citation type="submission" date="2016-07" db="EMBL/GenBank/DDBJ databases">
        <title>Genomic analysis of zinc-resistant bacterium Mucilaginibacter pedocola TBZ30.</title>
        <authorList>
            <person name="Huang J."/>
            <person name="Tang J."/>
        </authorList>
    </citation>
    <scope>NUCLEOTIDE SEQUENCE [LARGE SCALE GENOMIC DNA]</scope>
    <source>
        <strain evidence="1 2">TBZ30</strain>
    </source>
</reference>
<dbReference type="OrthoDB" id="798002at2"/>
<dbReference type="Proteomes" id="UP000189739">
    <property type="component" value="Unassembled WGS sequence"/>
</dbReference>
<gene>
    <name evidence="1" type="ORF">BC343_25260</name>
</gene>
<name>A0A1S9PHA0_9SPHI</name>
<dbReference type="AlphaFoldDB" id="A0A1S9PHA0"/>
<comment type="caution">
    <text evidence="1">The sequence shown here is derived from an EMBL/GenBank/DDBJ whole genome shotgun (WGS) entry which is preliminary data.</text>
</comment>
<keyword evidence="2" id="KW-1185">Reference proteome</keyword>
<proteinExistence type="predicted"/>
<accession>A0A1S9PHA0</accession>
<dbReference type="EMBL" id="MBTF01000007">
    <property type="protein sequence ID" value="OOQ60337.1"/>
    <property type="molecule type" value="Genomic_DNA"/>
</dbReference>
<evidence type="ECO:0000313" key="2">
    <source>
        <dbReference type="Proteomes" id="UP000189739"/>
    </source>
</evidence>
<evidence type="ECO:0000313" key="1">
    <source>
        <dbReference type="EMBL" id="OOQ60337.1"/>
    </source>
</evidence>
<sequence length="96" mass="10829">MAATNKHGRQGNGLIRRVTELHQLGYGFDFSLNINKQILCVQNGLAFIQEALSIKLIDQVYDSSSRQFKYIHTVETDTGQKGILLLNHILFGQIIN</sequence>
<dbReference type="RefSeq" id="WP_078347615.1">
    <property type="nucleotide sequence ID" value="NZ_MBTF01000007.1"/>
</dbReference>